<dbReference type="InterPro" id="IPR052917">
    <property type="entry name" value="Stress-Dev_Protein"/>
</dbReference>
<dbReference type="GeneID" id="38778067"/>
<dbReference type="OrthoDB" id="434253at2759"/>
<dbReference type="PANTHER" id="PTHR34818:SF1">
    <property type="entry name" value="PROTEIN BLI-3"/>
    <property type="match status" value="1"/>
</dbReference>
<dbReference type="AlphaFoldDB" id="A0A401GG42"/>
<dbReference type="PANTHER" id="PTHR34818">
    <property type="entry name" value="PROTEIN BLI-3"/>
    <property type="match status" value="1"/>
</dbReference>
<protein>
    <submittedName>
        <fullName evidence="2">Protein bli-3</fullName>
    </submittedName>
</protein>
<dbReference type="SUPFAM" id="SSF50475">
    <property type="entry name" value="FMN-binding split barrel"/>
    <property type="match status" value="1"/>
</dbReference>
<evidence type="ECO:0000259" key="1">
    <source>
        <dbReference type="Pfam" id="PF16242"/>
    </source>
</evidence>
<comment type="caution">
    <text evidence="2">The sequence shown here is derived from an EMBL/GenBank/DDBJ whole genome shotgun (WGS) entry which is preliminary data.</text>
</comment>
<reference evidence="2 3" key="1">
    <citation type="journal article" date="2018" name="Sci. Rep.">
        <title>Genome sequence of the cauliflower mushroom Sparassis crispa (Hanabiratake) and its association with beneficial usage.</title>
        <authorList>
            <person name="Kiyama R."/>
            <person name="Furutani Y."/>
            <person name="Kawaguchi K."/>
            <person name="Nakanishi T."/>
        </authorList>
    </citation>
    <scope>NUCLEOTIDE SEQUENCE [LARGE SCALE GENOMIC DNA]</scope>
</reference>
<dbReference type="EMBL" id="BFAD01000003">
    <property type="protein sequence ID" value="GBE81150.1"/>
    <property type="molecule type" value="Genomic_DNA"/>
</dbReference>
<dbReference type="Proteomes" id="UP000287166">
    <property type="component" value="Unassembled WGS sequence"/>
</dbReference>
<dbReference type="STRING" id="139825.A0A401GG42"/>
<accession>A0A401GG42</accession>
<dbReference type="InterPro" id="IPR012349">
    <property type="entry name" value="Split_barrel_FMN-bd"/>
</dbReference>
<evidence type="ECO:0000313" key="3">
    <source>
        <dbReference type="Proteomes" id="UP000287166"/>
    </source>
</evidence>
<evidence type="ECO:0000313" key="2">
    <source>
        <dbReference type="EMBL" id="GBE81150.1"/>
    </source>
</evidence>
<dbReference type="Gene3D" id="2.30.110.10">
    <property type="entry name" value="Electron Transport, Fmn-binding Protein, Chain A"/>
    <property type="match status" value="1"/>
</dbReference>
<dbReference type="RefSeq" id="XP_027612063.1">
    <property type="nucleotide sequence ID" value="XM_027756262.1"/>
</dbReference>
<feature type="domain" description="General stress protein FMN-binding split barrel" evidence="1">
    <location>
        <begin position="23"/>
        <end position="178"/>
    </location>
</feature>
<proteinExistence type="predicted"/>
<organism evidence="2 3">
    <name type="scientific">Sparassis crispa</name>
    <dbReference type="NCBI Taxonomy" id="139825"/>
    <lineage>
        <taxon>Eukaryota</taxon>
        <taxon>Fungi</taxon>
        <taxon>Dikarya</taxon>
        <taxon>Basidiomycota</taxon>
        <taxon>Agaricomycotina</taxon>
        <taxon>Agaricomycetes</taxon>
        <taxon>Polyporales</taxon>
        <taxon>Sparassidaceae</taxon>
        <taxon>Sparassis</taxon>
    </lineage>
</organism>
<name>A0A401GG42_9APHY</name>
<dbReference type="InParanoid" id="A0A401GG42"/>
<dbReference type="InterPro" id="IPR038725">
    <property type="entry name" value="YdaG_split_barrel_FMN-bd"/>
</dbReference>
<gene>
    <name evidence="2" type="ORF">SCP_0308760</name>
</gene>
<sequence length="202" mass="21846">MSNKDLDPYTAKAENNNLTLQEKVDGLRKIVKSVKAGMLTTRSPNGALHSRAMVPAGLSLSPSQVTLCFIANRVSGKFDEIGNDAHVNVSFYDESSTNWASYAGIAKISQDKEKIEKHWSSTTAAWFGDLGDGIHKGDQHDPRVALIEVVPSEIRYWIATQGAVGRVVNIATSAIMGNAAAPGELRTITQDEIKLVHGLESK</sequence>
<dbReference type="Pfam" id="PF16242">
    <property type="entry name" value="Pyrid_ox_like"/>
    <property type="match status" value="1"/>
</dbReference>
<keyword evidence="3" id="KW-1185">Reference proteome</keyword>